<dbReference type="SUPFAM" id="SSF50249">
    <property type="entry name" value="Nucleic acid-binding proteins"/>
    <property type="match status" value="1"/>
</dbReference>
<evidence type="ECO:0000259" key="2">
    <source>
        <dbReference type="PROSITE" id="PS50126"/>
    </source>
</evidence>
<dbReference type="InterPro" id="IPR014464">
    <property type="entry name" value="CvfB_fam"/>
</dbReference>
<dbReference type="Pfam" id="PF17783">
    <property type="entry name" value="WHD_CvfB"/>
    <property type="match status" value="1"/>
</dbReference>
<dbReference type="InterPro" id="IPR040764">
    <property type="entry name" value="CvfB_WH"/>
</dbReference>
<dbReference type="PANTHER" id="PTHR37296:SF1">
    <property type="entry name" value="CONSERVED VIRULENCE FACTOR B"/>
    <property type="match status" value="1"/>
</dbReference>
<evidence type="ECO:0000313" key="3">
    <source>
        <dbReference type="EMBL" id="KGF03103.1"/>
    </source>
</evidence>
<gene>
    <name evidence="3" type="ORF">HMPREF1630_08925</name>
</gene>
<dbReference type="GO" id="GO:0003676">
    <property type="term" value="F:nucleic acid binding"/>
    <property type="evidence" value="ECO:0007669"/>
    <property type="project" value="InterPro"/>
</dbReference>
<proteinExistence type="inferred from homology"/>
<dbReference type="Proteomes" id="UP000029579">
    <property type="component" value="Unassembled WGS sequence"/>
</dbReference>
<protein>
    <submittedName>
        <fullName evidence="3">RNA-binding protein</fullName>
    </submittedName>
</protein>
<sequence length="267" mass="31407">MIKEFTIKRFTKNKAYLKTKFGDAVIDKEQVKDLRQDDKVEAYLYRDLNEVLRASRDLPYKPGKVYSLKAVEITKKGVYFEIKGGHAFLPFEERTYKIIKDMVYPLSFKEDDGYLYLTTKIRELLTNDHDYKENDEVKGRIYSINKSIGAFVVLDDKYDSLIRIKEFKGVYIEGEEITARVKEVKNDGKIELTLRQRAYLEIDNDSDKILDYLYQNGGFADVSDNSSPEKIYSYFAMSKSAFKRAIGRLYKNKDIKIYKNRIELNER</sequence>
<comment type="similarity">
    <text evidence="1">Belongs to the CvfB family.</text>
</comment>
<evidence type="ECO:0000313" key="4">
    <source>
        <dbReference type="Proteomes" id="UP000029579"/>
    </source>
</evidence>
<dbReference type="PROSITE" id="PS50126">
    <property type="entry name" value="S1"/>
    <property type="match status" value="1"/>
</dbReference>
<dbReference type="InterPro" id="IPR036388">
    <property type="entry name" value="WH-like_DNA-bd_sf"/>
</dbReference>
<dbReference type="PANTHER" id="PTHR37296">
    <property type="entry name" value="CONSERVED VIRULENCE FACTOR B"/>
    <property type="match status" value="1"/>
</dbReference>
<dbReference type="InterPro" id="IPR012340">
    <property type="entry name" value="NA-bd_OB-fold"/>
</dbReference>
<reference evidence="3 4" key="1">
    <citation type="submission" date="2014-07" db="EMBL/GenBank/DDBJ databases">
        <authorList>
            <person name="McCorrison J."/>
            <person name="Sanka R."/>
            <person name="Torralba M."/>
            <person name="Gillis M."/>
            <person name="Haft D.H."/>
            <person name="Methe B."/>
            <person name="Sutton G."/>
            <person name="Nelson K.E."/>
        </authorList>
    </citation>
    <scope>NUCLEOTIDE SEQUENCE [LARGE SCALE GENOMIC DNA]</scope>
    <source>
        <strain evidence="3 4">S7-1-13</strain>
    </source>
</reference>
<dbReference type="PIRSF" id="PIRSF012524">
    <property type="entry name" value="YitL_S1"/>
    <property type="match status" value="1"/>
</dbReference>
<dbReference type="eggNOG" id="COG2996">
    <property type="taxonomic scope" value="Bacteria"/>
</dbReference>
<dbReference type="InterPro" id="IPR003029">
    <property type="entry name" value="S1_domain"/>
</dbReference>
<evidence type="ECO:0000256" key="1">
    <source>
        <dbReference type="PIRNR" id="PIRNR012524"/>
    </source>
</evidence>
<feature type="domain" description="S1 motif" evidence="2">
    <location>
        <begin position="134"/>
        <end position="195"/>
    </location>
</feature>
<accession>A0A095WZQ7</accession>
<comment type="caution">
    <text evidence="3">The sequence shown here is derived from an EMBL/GenBank/DDBJ whole genome shotgun (WGS) entry which is preliminary data.</text>
</comment>
<dbReference type="SMART" id="SM00316">
    <property type="entry name" value="S1"/>
    <property type="match status" value="2"/>
</dbReference>
<dbReference type="Gene3D" id="1.10.10.10">
    <property type="entry name" value="Winged helix-like DNA-binding domain superfamily/Winged helix DNA-binding domain"/>
    <property type="match status" value="1"/>
</dbReference>
<dbReference type="AlphaFoldDB" id="A0A095WZQ7"/>
<dbReference type="EMBL" id="JRMW01000043">
    <property type="protein sequence ID" value="KGF03103.1"/>
    <property type="molecule type" value="Genomic_DNA"/>
</dbReference>
<organism evidence="3 4">
    <name type="scientific">Anaerococcus lactolyticus S7-1-13</name>
    <dbReference type="NCBI Taxonomy" id="1284686"/>
    <lineage>
        <taxon>Bacteria</taxon>
        <taxon>Bacillati</taxon>
        <taxon>Bacillota</taxon>
        <taxon>Tissierellia</taxon>
        <taxon>Tissierellales</taxon>
        <taxon>Peptoniphilaceae</taxon>
        <taxon>Anaerococcus</taxon>
    </lineage>
</organism>
<dbReference type="Pfam" id="PF00575">
    <property type="entry name" value="S1"/>
    <property type="match status" value="1"/>
</dbReference>
<name>A0A095WZQ7_9FIRM</name>
<dbReference type="Gene3D" id="2.40.50.140">
    <property type="entry name" value="Nucleic acid-binding proteins"/>
    <property type="match status" value="1"/>
</dbReference>